<dbReference type="SUPFAM" id="SSF51395">
    <property type="entry name" value="FMN-linked oxidoreductases"/>
    <property type="match status" value="1"/>
</dbReference>
<keyword evidence="3 11" id="KW-0285">Flavoprotein</keyword>
<dbReference type="NCBIfam" id="TIGR02151">
    <property type="entry name" value="IPP_isom_2"/>
    <property type="match status" value="1"/>
</dbReference>
<keyword evidence="7 11" id="KW-0521">NADP</keyword>
<feature type="binding site" evidence="11">
    <location>
        <position position="97"/>
    </location>
    <ligand>
        <name>FMN</name>
        <dbReference type="ChEBI" id="CHEBI:58210"/>
    </ligand>
</feature>
<dbReference type="InterPro" id="IPR000262">
    <property type="entry name" value="FMN-dep_DH"/>
</dbReference>
<evidence type="ECO:0000313" key="13">
    <source>
        <dbReference type="EMBL" id="MDM8266897.1"/>
    </source>
</evidence>
<evidence type="ECO:0000256" key="9">
    <source>
        <dbReference type="ARBA" id="ARBA00023235"/>
    </source>
</evidence>
<keyword evidence="2 11" id="KW-0963">Cytoplasm</keyword>
<dbReference type="PANTHER" id="PTHR43665">
    <property type="entry name" value="ISOPENTENYL-DIPHOSPHATE DELTA-ISOMERASE"/>
    <property type="match status" value="1"/>
</dbReference>
<feature type="binding site" evidence="11">
    <location>
        <position position="187"/>
    </location>
    <ligand>
        <name>FMN</name>
        <dbReference type="ChEBI" id="CHEBI:58210"/>
    </ligand>
</feature>
<feature type="binding site" evidence="11">
    <location>
        <position position="212"/>
    </location>
    <ligand>
        <name>FMN</name>
        <dbReference type="ChEBI" id="CHEBI:58210"/>
    </ligand>
</feature>
<dbReference type="Proteomes" id="UP001529343">
    <property type="component" value="Unassembled WGS sequence"/>
</dbReference>
<evidence type="ECO:0000256" key="2">
    <source>
        <dbReference type="ARBA" id="ARBA00022490"/>
    </source>
</evidence>
<name>A0ABT7V0R9_9LACO</name>
<keyword evidence="14" id="KW-1185">Reference proteome</keyword>
<keyword evidence="6 11" id="KW-0460">Magnesium</keyword>
<dbReference type="HAMAP" id="MF_00354">
    <property type="entry name" value="Idi_2"/>
    <property type="match status" value="1"/>
</dbReference>
<evidence type="ECO:0000256" key="10">
    <source>
        <dbReference type="ARBA" id="ARBA00025810"/>
    </source>
</evidence>
<dbReference type="PIRSF" id="PIRSF003314">
    <property type="entry name" value="IPP_isomerase"/>
    <property type="match status" value="1"/>
</dbReference>
<dbReference type="RefSeq" id="WP_289576833.1">
    <property type="nucleotide sequence ID" value="NZ_JAUDDW010000027.1"/>
</dbReference>
<comment type="subunit">
    <text evidence="10 11">Homooctamer. Dimer of tetramers.</text>
</comment>
<protein>
    <recommendedName>
        <fullName evidence="11">Isopentenyl-diphosphate delta-isomerase</fullName>
        <shortName evidence="11">IPP isomerase</shortName>
        <ecNumber evidence="11">5.3.3.2</ecNumber>
    </recommendedName>
    <alternativeName>
        <fullName evidence="11">Isopentenyl diphosphate:dimethylallyl diphosphate isomerase</fullName>
    </alternativeName>
    <alternativeName>
        <fullName evidence="11">Isopentenyl pyrophosphate isomerase</fullName>
    </alternativeName>
    <alternativeName>
        <fullName evidence="11">Type 2 isopentenyl diphosphate isomerase</fullName>
        <shortName evidence="11">IDI-2</shortName>
    </alternativeName>
</protein>
<gene>
    <name evidence="11 13" type="primary">fni</name>
    <name evidence="13" type="ORF">QUW44_06980</name>
</gene>
<comment type="cofactor">
    <cofactor evidence="11">
        <name>NADPH</name>
        <dbReference type="ChEBI" id="CHEBI:57783"/>
    </cofactor>
</comment>
<keyword evidence="8 11" id="KW-0414">Isoprene biosynthesis</keyword>
<evidence type="ECO:0000256" key="1">
    <source>
        <dbReference type="ARBA" id="ARBA00001917"/>
    </source>
</evidence>
<keyword evidence="9 11" id="KW-0413">Isomerase</keyword>
<evidence type="ECO:0000256" key="7">
    <source>
        <dbReference type="ARBA" id="ARBA00022857"/>
    </source>
</evidence>
<evidence type="ECO:0000256" key="6">
    <source>
        <dbReference type="ARBA" id="ARBA00022842"/>
    </source>
</evidence>
<dbReference type="InterPro" id="IPR013785">
    <property type="entry name" value="Aldolase_TIM"/>
</dbReference>
<feature type="binding site" evidence="11">
    <location>
        <position position="157"/>
    </location>
    <ligand>
        <name>Mg(2+)</name>
        <dbReference type="ChEBI" id="CHEBI:18420"/>
    </ligand>
</feature>
<comment type="caution">
    <text evidence="11">Lacks conserved residue(s) required for the propagation of feature annotation.</text>
</comment>
<feature type="binding site" evidence="11">
    <location>
        <position position="217"/>
    </location>
    <ligand>
        <name>FMN</name>
        <dbReference type="ChEBI" id="CHEBI:58210"/>
    </ligand>
</feature>
<feature type="binding site" evidence="11">
    <location>
        <position position="126"/>
    </location>
    <ligand>
        <name>FMN</name>
        <dbReference type="ChEBI" id="CHEBI:58210"/>
    </ligand>
</feature>
<comment type="subcellular location">
    <subcellularLocation>
        <location evidence="11">Cytoplasm</location>
    </subcellularLocation>
</comment>
<comment type="catalytic activity">
    <reaction evidence="11">
        <text>isopentenyl diphosphate = dimethylallyl diphosphate</text>
        <dbReference type="Rhea" id="RHEA:23284"/>
        <dbReference type="ChEBI" id="CHEBI:57623"/>
        <dbReference type="ChEBI" id="CHEBI:128769"/>
        <dbReference type="EC" id="5.3.3.2"/>
    </reaction>
</comment>
<comment type="similarity">
    <text evidence="11">Belongs to the IPP isomerase type 2 family.</text>
</comment>
<dbReference type="PANTHER" id="PTHR43665:SF1">
    <property type="entry name" value="ISOPENTENYL-DIPHOSPHATE DELTA-ISOMERASE"/>
    <property type="match status" value="1"/>
</dbReference>
<comment type="caution">
    <text evidence="13">The sequence shown here is derived from an EMBL/GenBank/DDBJ whole genome shotgun (WGS) entry which is preliminary data.</text>
</comment>
<evidence type="ECO:0000256" key="3">
    <source>
        <dbReference type="ARBA" id="ARBA00022630"/>
    </source>
</evidence>
<keyword evidence="4 11" id="KW-0288">FMN</keyword>
<evidence type="ECO:0000256" key="8">
    <source>
        <dbReference type="ARBA" id="ARBA00023229"/>
    </source>
</evidence>
<feature type="binding site" evidence="11">
    <location>
        <position position="156"/>
    </location>
    <ligand>
        <name>substrate</name>
    </ligand>
</feature>
<comment type="cofactor">
    <cofactor evidence="11">
        <name>Mg(2+)</name>
        <dbReference type="ChEBI" id="CHEBI:18420"/>
    </cofactor>
</comment>
<dbReference type="Pfam" id="PF01070">
    <property type="entry name" value="FMN_dh"/>
    <property type="match status" value="1"/>
</dbReference>
<proteinExistence type="inferred from homology"/>
<accession>A0ABT7V0R9</accession>
<sequence length="344" mass="37526">MESQQAHRKNEHLSLATATYQRAHQHHYFDQVRLIHDALPEMAVKDVDHHVQLADNLRLEWPFYLEAMTGGSNQAAKINRILARLARKHHLAMATGSLSVALKEPATQASFTVVREENPDGIVIANLGADASLANAKAAIKILGANALELHLNAAQELVMPEGDRDFHWLDNIAKLVDQLDVPVIVKEVGFGMSKATIDRLHNAGAQLINVSGRGGTNFAMIEDRRNHELDLDDLANWGQTTPEALLEARGSKAAIIASGGIICPLDVIKAGALGAQAVGVAGYFLNVLIHDGAAALDEVLMEWQAEFPRLLTLLGCRNFGDLSKISFVLQGNLYSYAQQRHLI</sequence>
<evidence type="ECO:0000256" key="4">
    <source>
        <dbReference type="ARBA" id="ARBA00022643"/>
    </source>
</evidence>
<dbReference type="InterPro" id="IPR011179">
    <property type="entry name" value="IPdP_isomerase"/>
</dbReference>
<dbReference type="EMBL" id="JAUDDW010000027">
    <property type="protein sequence ID" value="MDM8266897.1"/>
    <property type="molecule type" value="Genomic_DNA"/>
</dbReference>
<feature type="domain" description="FMN-dependent dehydrogenase" evidence="12">
    <location>
        <begin position="153"/>
        <end position="325"/>
    </location>
</feature>
<keyword evidence="5 11" id="KW-0479">Metal-binding</keyword>
<evidence type="ECO:0000256" key="11">
    <source>
        <dbReference type="HAMAP-Rule" id="MF_00354"/>
    </source>
</evidence>
<feature type="binding site" evidence="11">
    <location>
        <begin position="8"/>
        <end position="9"/>
    </location>
    <ligand>
        <name>substrate</name>
    </ligand>
</feature>
<evidence type="ECO:0000313" key="14">
    <source>
        <dbReference type="Proteomes" id="UP001529343"/>
    </source>
</evidence>
<dbReference type="GO" id="GO:0004452">
    <property type="term" value="F:isopentenyl-diphosphate delta-isomerase activity"/>
    <property type="evidence" value="ECO:0007669"/>
    <property type="project" value="UniProtKB-EC"/>
</dbReference>
<reference evidence="14" key="1">
    <citation type="submission" date="2023-06" db="EMBL/GenBank/DDBJ databases">
        <title>Identification and characterization of horizontal gene transfer across gut microbiota members of farm animals based on homology search.</title>
        <authorList>
            <person name="Zeman M."/>
            <person name="Kubasova T."/>
            <person name="Jahodarova E."/>
            <person name="Nykrynova M."/>
            <person name="Rychlik I."/>
        </authorList>
    </citation>
    <scope>NUCLEOTIDE SEQUENCE [LARGE SCALE GENOMIC DNA]</scope>
    <source>
        <strain evidence="14">161_Gplus</strain>
    </source>
</reference>
<evidence type="ECO:0000256" key="5">
    <source>
        <dbReference type="ARBA" id="ARBA00022723"/>
    </source>
</evidence>
<comment type="function">
    <text evidence="11">Involved in the biosynthesis of isoprenoids. Catalyzes the 1,3-allylic rearrangement of the homoallylic substrate isopentenyl (IPP) to its allylic isomer, dimethylallyl diphosphate (DMAPP).</text>
</comment>
<organism evidence="13 14">
    <name type="scientific">Limosilactobacillus pontis</name>
    <dbReference type="NCBI Taxonomy" id="35787"/>
    <lineage>
        <taxon>Bacteria</taxon>
        <taxon>Bacillati</taxon>
        <taxon>Bacillota</taxon>
        <taxon>Bacilli</taxon>
        <taxon>Lactobacillales</taxon>
        <taxon>Lactobacillaceae</taxon>
        <taxon>Limosilactobacillus</taxon>
    </lineage>
</organism>
<feature type="binding site" evidence="11">
    <location>
        <begin position="282"/>
        <end position="283"/>
    </location>
    <ligand>
        <name>FMN</name>
        <dbReference type="ChEBI" id="CHEBI:58210"/>
    </ligand>
</feature>
<dbReference type="Gene3D" id="3.20.20.70">
    <property type="entry name" value="Aldolase class I"/>
    <property type="match status" value="1"/>
</dbReference>
<dbReference type="EC" id="5.3.3.2" evidence="11"/>
<dbReference type="CDD" id="cd02811">
    <property type="entry name" value="IDI-2_FMN"/>
    <property type="match status" value="1"/>
</dbReference>
<feature type="binding site" evidence="11">
    <location>
        <begin position="67"/>
        <end position="69"/>
    </location>
    <ligand>
        <name>FMN</name>
        <dbReference type="ChEBI" id="CHEBI:58210"/>
    </ligand>
</feature>
<evidence type="ECO:0000259" key="12">
    <source>
        <dbReference type="Pfam" id="PF01070"/>
    </source>
</evidence>
<comment type="cofactor">
    <cofactor evidence="1 11">
        <name>FMN</name>
        <dbReference type="ChEBI" id="CHEBI:58210"/>
    </cofactor>
</comment>